<evidence type="ECO:0000313" key="1">
    <source>
        <dbReference type="EMBL" id="KNC82094.1"/>
    </source>
</evidence>
<accession>A0A0L0FZS0</accession>
<dbReference type="AlphaFoldDB" id="A0A0L0FZS0"/>
<reference evidence="1 2" key="1">
    <citation type="submission" date="2011-02" db="EMBL/GenBank/DDBJ databases">
        <title>The Genome Sequence of Sphaeroforma arctica JP610.</title>
        <authorList>
            <consortium name="The Broad Institute Genome Sequencing Platform"/>
            <person name="Russ C."/>
            <person name="Cuomo C."/>
            <person name="Young S.K."/>
            <person name="Zeng Q."/>
            <person name="Gargeya S."/>
            <person name="Alvarado L."/>
            <person name="Berlin A."/>
            <person name="Chapman S.B."/>
            <person name="Chen Z."/>
            <person name="Freedman E."/>
            <person name="Gellesch M."/>
            <person name="Goldberg J."/>
            <person name="Griggs A."/>
            <person name="Gujja S."/>
            <person name="Heilman E."/>
            <person name="Heiman D."/>
            <person name="Howarth C."/>
            <person name="Mehta T."/>
            <person name="Neiman D."/>
            <person name="Pearson M."/>
            <person name="Roberts A."/>
            <person name="Saif S."/>
            <person name="Shea T."/>
            <person name="Shenoy N."/>
            <person name="Sisk P."/>
            <person name="Stolte C."/>
            <person name="Sykes S."/>
            <person name="White J."/>
            <person name="Yandava C."/>
            <person name="Burger G."/>
            <person name="Gray M.W."/>
            <person name="Holland P.W.H."/>
            <person name="King N."/>
            <person name="Lang F.B.F."/>
            <person name="Roger A.J."/>
            <person name="Ruiz-Trillo I."/>
            <person name="Haas B."/>
            <person name="Nusbaum C."/>
            <person name="Birren B."/>
        </authorList>
    </citation>
    <scope>NUCLEOTIDE SEQUENCE [LARGE SCALE GENOMIC DNA]</scope>
    <source>
        <strain evidence="1 2">JP610</strain>
    </source>
</reference>
<protein>
    <submittedName>
        <fullName evidence="1">Uncharacterized protein</fullName>
    </submittedName>
</protein>
<keyword evidence="2" id="KW-1185">Reference proteome</keyword>
<proteinExistence type="predicted"/>
<dbReference type="Proteomes" id="UP000054560">
    <property type="component" value="Unassembled WGS sequence"/>
</dbReference>
<gene>
    <name evidence="1" type="ORF">SARC_05604</name>
</gene>
<sequence>MSGSATVLCQSPHKSIPSQSGVAFNGFGTVYPGRAIPDYFDHRQYLLQSVRVYAHMSARGQNGRRYDVISTLTFRYL</sequence>
<name>A0A0L0FZS0_9EUKA</name>
<evidence type="ECO:0000313" key="2">
    <source>
        <dbReference type="Proteomes" id="UP000054560"/>
    </source>
</evidence>
<dbReference type="RefSeq" id="XP_014155996.1">
    <property type="nucleotide sequence ID" value="XM_014300521.1"/>
</dbReference>
<organism evidence="1 2">
    <name type="scientific">Sphaeroforma arctica JP610</name>
    <dbReference type="NCBI Taxonomy" id="667725"/>
    <lineage>
        <taxon>Eukaryota</taxon>
        <taxon>Ichthyosporea</taxon>
        <taxon>Ichthyophonida</taxon>
        <taxon>Sphaeroforma</taxon>
    </lineage>
</organism>
<dbReference type="EMBL" id="KQ241960">
    <property type="protein sequence ID" value="KNC82094.1"/>
    <property type="molecule type" value="Genomic_DNA"/>
</dbReference>
<dbReference type="GeneID" id="25906108"/>